<gene>
    <name evidence="1" type="ORF">SAMN02745161_1899</name>
</gene>
<dbReference type="Proteomes" id="UP000184694">
    <property type="component" value="Unassembled WGS sequence"/>
</dbReference>
<evidence type="ECO:0000313" key="1">
    <source>
        <dbReference type="EMBL" id="SIO12704.1"/>
    </source>
</evidence>
<keyword evidence="2" id="KW-1185">Reference proteome</keyword>
<accession>A0A1N6GYT4</accession>
<protein>
    <submittedName>
        <fullName evidence="1">Uncharacterized protein</fullName>
    </submittedName>
</protein>
<organism evidence="1 2">
    <name type="scientific">Halodesulfovibrio marinisediminis DSM 17456</name>
    <dbReference type="NCBI Taxonomy" id="1121457"/>
    <lineage>
        <taxon>Bacteria</taxon>
        <taxon>Pseudomonadati</taxon>
        <taxon>Thermodesulfobacteriota</taxon>
        <taxon>Desulfovibrionia</taxon>
        <taxon>Desulfovibrionales</taxon>
        <taxon>Desulfovibrionaceae</taxon>
        <taxon>Halodesulfovibrio</taxon>
    </lineage>
</organism>
<sequence length="51" mass="5852">MLRFFVTVCDNHHFTIRGKVEMVVIEFETKIGTHCTGKVVEPKVNSLDVFV</sequence>
<reference evidence="2" key="1">
    <citation type="submission" date="2016-11" db="EMBL/GenBank/DDBJ databases">
        <authorList>
            <person name="Varghese N."/>
            <person name="Submissions S."/>
        </authorList>
    </citation>
    <scope>NUCLEOTIDE SEQUENCE [LARGE SCALE GENOMIC DNA]</scope>
    <source>
        <strain evidence="2">DSM 17456</strain>
    </source>
</reference>
<dbReference type="AlphaFoldDB" id="A0A1N6GYT4"/>
<dbReference type="RefSeq" id="WP_175566013.1">
    <property type="nucleotide sequence ID" value="NZ_FSRG01000005.1"/>
</dbReference>
<name>A0A1N6GYT4_9BACT</name>
<evidence type="ECO:0000313" key="2">
    <source>
        <dbReference type="Proteomes" id="UP000184694"/>
    </source>
</evidence>
<proteinExistence type="predicted"/>
<dbReference type="EMBL" id="FSRG01000005">
    <property type="protein sequence ID" value="SIO12704.1"/>
    <property type="molecule type" value="Genomic_DNA"/>
</dbReference>